<evidence type="ECO:0000256" key="1">
    <source>
        <dbReference type="SAM" id="Phobius"/>
    </source>
</evidence>
<dbReference type="Pfam" id="PF05134">
    <property type="entry name" value="T2SSL"/>
    <property type="match status" value="1"/>
</dbReference>
<evidence type="ECO:0000259" key="2">
    <source>
        <dbReference type="Pfam" id="PF05134"/>
    </source>
</evidence>
<gene>
    <name evidence="3" type="ORF">KCG44_13605</name>
</gene>
<dbReference type="InterPro" id="IPR007812">
    <property type="entry name" value="T2SS_protein-GspL"/>
</dbReference>
<dbReference type="InterPro" id="IPR024230">
    <property type="entry name" value="GspL_cyto_dom"/>
</dbReference>
<name>A0ABS6SHC6_9SPHN</name>
<dbReference type="Proteomes" id="UP000722336">
    <property type="component" value="Unassembled WGS sequence"/>
</dbReference>
<keyword evidence="1" id="KW-0812">Transmembrane</keyword>
<feature type="transmembrane region" description="Helical" evidence="1">
    <location>
        <begin position="224"/>
        <end position="244"/>
    </location>
</feature>
<proteinExistence type="predicted"/>
<feature type="domain" description="GspL cytoplasmic actin-ATPase-like" evidence="2">
    <location>
        <begin position="46"/>
        <end position="175"/>
    </location>
</feature>
<comment type="caution">
    <text evidence="3">The sequence shown here is derived from an EMBL/GenBank/DDBJ whole genome shotgun (WGS) entry which is preliminary data.</text>
</comment>
<keyword evidence="1" id="KW-0472">Membrane</keyword>
<keyword evidence="4" id="KW-1185">Reference proteome</keyword>
<accession>A0ABS6SHC6</accession>
<protein>
    <recommendedName>
        <fullName evidence="2">GspL cytoplasmic actin-ATPase-like domain-containing protein</fullName>
    </recommendedName>
</protein>
<organism evidence="3 4">
    <name type="scientific">Pacificimonas pallii</name>
    <dbReference type="NCBI Taxonomy" id="2827236"/>
    <lineage>
        <taxon>Bacteria</taxon>
        <taxon>Pseudomonadati</taxon>
        <taxon>Pseudomonadota</taxon>
        <taxon>Alphaproteobacteria</taxon>
        <taxon>Sphingomonadales</taxon>
        <taxon>Sphingosinicellaceae</taxon>
        <taxon>Pacificimonas</taxon>
    </lineage>
</organism>
<dbReference type="EMBL" id="JAGSPA010000005">
    <property type="protein sequence ID" value="MBV7257817.1"/>
    <property type="molecule type" value="Genomic_DNA"/>
</dbReference>
<reference evidence="3 4" key="1">
    <citation type="submission" date="2021-04" db="EMBL/GenBank/DDBJ databases">
        <authorList>
            <person name="Pira H."/>
            <person name="Risdian C."/>
            <person name="Wink J."/>
        </authorList>
    </citation>
    <scope>NUCLEOTIDE SEQUENCE [LARGE SCALE GENOMIC DNA]</scope>
    <source>
        <strain evidence="3 4">WHA3</strain>
    </source>
</reference>
<sequence>MSGRILIFLPLSEDGPAEWIRVAADDDILDSDSLYIGEQLVNSGDDPVIAVIPGEAATASWTELEGATSAQQHAAARYRIADALALPQHQAHIAVADGADEDGRHLAVAVDSRAMSAWLARLAAHGVDPDAVIPDHVLLPAAEQLRMYEIASNRLAVRAHAKAFTAEPGLVQLILGETHVPEAADPATTRGAMAAGSAAPIINLRSGLFAKAGQRRLEARGRRMILWALAIPLLLLSVAIVHLIRTDAKADAIAQENEQLALNAVPPGTDRADAIHILLAGETGQSHPRSLTATSDALFQAVRLVPGARIDTLQWDNGRLSAQLFLLRGSSAEAMRPTLESGGYVLVSGAVQPVPGGLQTGVEVAFQ</sequence>
<dbReference type="NCBIfam" id="TIGR01709">
    <property type="entry name" value="typeII_sec_gspL"/>
    <property type="match status" value="1"/>
</dbReference>
<evidence type="ECO:0000313" key="3">
    <source>
        <dbReference type="EMBL" id="MBV7257817.1"/>
    </source>
</evidence>
<evidence type="ECO:0000313" key="4">
    <source>
        <dbReference type="Proteomes" id="UP000722336"/>
    </source>
</evidence>
<keyword evidence="1" id="KW-1133">Transmembrane helix</keyword>
<dbReference type="RefSeq" id="WP_218446664.1">
    <property type="nucleotide sequence ID" value="NZ_JAGSPA010000005.1"/>
</dbReference>